<protein>
    <submittedName>
        <fullName evidence="2">Uncharacterized protein</fullName>
    </submittedName>
</protein>
<dbReference type="OrthoDB" id="980465at2"/>
<feature type="compositionally biased region" description="Basic residues" evidence="1">
    <location>
        <begin position="233"/>
        <end position="254"/>
    </location>
</feature>
<evidence type="ECO:0000313" key="2">
    <source>
        <dbReference type="EMBL" id="TSJ39422.1"/>
    </source>
</evidence>
<keyword evidence="3" id="KW-1185">Reference proteome</keyword>
<organism evidence="2 3">
    <name type="scientific">Mucilaginibacter corticis</name>
    <dbReference type="NCBI Taxonomy" id="2597670"/>
    <lineage>
        <taxon>Bacteria</taxon>
        <taxon>Pseudomonadati</taxon>
        <taxon>Bacteroidota</taxon>
        <taxon>Sphingobacteriia</taxon>
        <taxon>Sphingobacteriales</taxon>
        <taxon>Sphingobacteriaceae</taxon>
        <taxon>Mucilaginibacter</taxon>
    </lineage>
</organism>
<evidence type="ECO:0000313" key="3">
    <source>
        <dbReference type="Proteomes" id="UP000318733"/>
    </source>
</evidence>
<proteinExistence type="predicted"/>
<sequence>MNIRSCFYILICSLVVAGCSQDEKKPVAVSNVPKAPVLTDPFRFHKLIEVSPGQYYDIFSWGRGSADTGAFMILHSDSAGRKYTTTTGDLNGKIVDVYNADMDIDGHPEILIQAKRNDTTNYTGIYAFEFYESRVEKLDFPKLTSSQRKGYRGNDNFYISEGKFIREFPIYEGSGPSAKPSGAKRKLEYTLYNNSFNVKQLSKDSTAVKDKSVTSQPQKKQSEEKHTSTKKSESKHHKTESHKKKHKRRHHNSD</sequence>
<accession>A0A556MHU8</accession>
<dbReference type="Proteomes" id="UP000318733">
    <property type="component" value="Unassembled WGS sequence"/>
</dbReference>
<dbReference type="RefSeq" id="WP_144249459.1">
    <property type="nucleotide sequence ID" value="NZ_VLPK01000003.1"/>
</dbReference>
<reference evidence="2 3" key="1">
    <citation type="submission" date="2019-07" db="EMBL/GenBank/DDBJ databases">
        <authorList>
            <person name="Huq M.A."/>
        </authorList>
    </citation>
    <scope>NUCLEOTIDE SEQUENCE [LARGE SCALE GENOMIC DNA]</scope>
    <source>
        <strain evidence="2 3">MAH-19</strain>
    </source>
</reference>
<feature type="compositionally biased region" description="Basic and acidic residues" evidence="1">
    <location>
        <begin position="220"/>
        <end position="232"/>
    </location>
</feature>
<feature type="region of interest" description="Disordered" evidence="1">
    <location>
        <begin position="202"/>
        <end position="254"/>
    </location>
</feature>
<comment type="caution">
    <text evidence="2">The sequence shown here is derived from an EMBL/GenBank/DDBJ whole genome shotgun (WGS) entry which is preliminary data.</text>
</comment>
<dbReference type="AlphaFoldDB" id="A0A556MHU8"/>
<gene>
    <name evidence="2" type="ORF">FO440_16895</name>
</gene>
<evidence type="ECO:0000256" key="1">
    <source>
        <dbReference type="SAM" id="MobiDB-lite"/>
    </source>
</evidence>
<name>A0A556MHU8_9SPHI</name>
<dbReference type="PROSITE" id="PS51257">
    <property type="entry name" value="PROKAR_LIPOPROTEIN"/>
    <property type="match status" value="1"/>
</dbReference>
<dbReference type="EMBL" id="VLPK01000003">
    <property type="protein sequence ID" value="TSJ39422.1"/>
    <property type="molecule type" value="Genomic_DNA"/>
</dbReference>